<feature type="chain" id="PRO_5015431685" evidence="3">
    <location>
        <begin position="47"/>
        <end position="765"/>
    </location>
</feature>
<evidence type="ECO:0000256" key="3">
    <source>
        <dbReference type="SAM" id="SignalP"/>
    </source>
</evidence>
<feature type="transmembrane region" description="Helical" evidence="2">
    <location>
        <begin position="470"/>
        <end position="492"/>
    </location>
</feature>
<evidence type="ECO:0000256" key="2">
    <source>
        <dbReference type="SAM" id="Phobius"/>
    </source>
</evidence>
<feature type="signal peptide" evidence="3">
    <location>
        <begin position="1"/>
        <end position="46"/>
    </location>
</feature>
<accession>A0A2T0UGD1</accession>
<evidence type="ECO:0000256" key="1">
    <source>
        <dbReference type="SAM" id="MobiDB-lite"/>
    </source>
</evidence>
<feature type="transmembrane region" description="Helical" evidence="2">
    <location>
        <begin position="591"/>
        <end position="608"/>
    </location>
</feature>
<feature type="transmembrane region" description="Helical" evidence="2">
    <location>
        <begin position="411"/>
        <end position="431"/>
    </location>
</feature>
<feature type="transmembrane region" description="Helical" evidence="2">
    <location>
        <begin position="443"/>
        <end position="464"/>
    </location>
</feature>
<feature type="transmembrane region" description="Helical" evidence="2">
    <location>
        <begin position="499"/>
        <end position="522"/>
    </location>
</feature>
<sequence length="765" mass="77532">MRARAPHTLDGMTQARERARIRWARWAAAALAALTAALALPGTAHAAEPEADGVVIVGVPGLAWSDLDPDATPNLWDLAGTGASAAMSVRTLGSWTCPEAGWLSLGAGERAGGVAPRDAQCEAQSALPSPGDTGDGWAVEDWDAFIDVNSAYNYGARLGSLADALAEAALAQETAAAEAEADGEPAPEPDPGSCVAGIGDGAALAAADTEGRITYWAPGLDSLPDAMAACDVVIVDPGVVIGDTADNAPDTSTDYDQLGEDDTEVGTDATSAEDDPGEIEPETDPVRAGAAEAADTAIGQVREALPDSWRLIVAGVADAAAPGSLHPVLYSGPGIEPGGLTSRTTGRDGYIQLTDLTATALAVVGADIPATVAGAPITVLADPDHTAAAAVARGSDETAASAANADVSPNFYWTLSFVGVAVMLLAAHLVVGPDRFRRTARTVCIAFSAVPVAGVAAGIPPWWRADHPKLAFWGLILAGAAVLTIAASLPWTRTGIRPVLVVAGAAAALIAVDQVSGATWPLHTPMGYTAQAGARFTGLGNYAFSVFAAAVILLVCFIPWRGRMRLWGPVALGVCSVVIVGAPMLGRDMGGTLTLVAAGILCCLKLWGKRLSLGAVLAAGAIAFGVFAVAGVLDYLRPEEDQTHLGRFVGSVLDGTAAQILIRKASAAWGTVGQSMTWITLAAVIAAIIIWRKRAPIRTDAVAAAVVGLTAVAAIGGLVNDSGMSVPGFTAALGFGLLAVAVGPRRDTPATLETEPVATAPAATQ</sequence>
<feature type="transmembrane region" description="Helical" evidence="2">
    <location>
        <begin position="725"/>
        <end position="743"/>
    </location>
</feature>
<feature type="region of interest" description="Disordered" evidence="1">
    <location>
        <begin position="175"/>
        <end position="197"/>
    </location>
</feature>
<keyword evidence="3" id="KW-0732">Signal</keyword>
<comment type="caution">
    <text evidence="4">The sequence shown here is derived from an EMBL/GenBank/DDBJ whole genome shotgun (WGS) entry which is preliminary data.</text>
</comment>
<proteinExistence type="predicted"/>
<dbReference type="SUPFAM" id="SSF53649">
    <property type="entry name" value="Alkaline phosphatase-like"/>
    <property type="match status" value="1"/>
</dbReference>
<feature type="transmembrane region" description="Helical" evidence="2">
    <location>
        <begin position="667"/>
        <end position="689"/>
    </location>
</feature>
<reference evidence="4 5" key="1">
    <citation type="submission" date="2018-03" db="EMBL/GenBank/DDBJ databases">
        <title>Genomic Encyclopedia of Type Strains, Phase III (KMG-III): the genomes of soil and plant-associated and newly described type strains.</title>
        <authorList>
            <person name="Whitman W."/>
        </authorList>
    </citation>
    <scope>NUCLEOTIDE SEQUENCE [LARGE SCALE GENOMIC DNA]</scope>
    <source>
        <strain evidence="4 5">CGMCC 4.7067</strain>
    </source>
</reference>
<keyword evidence="2" id="KW-1133">Transmembrane helix</keyword>
<protein>
    <submittedName>
        <fullName evidence="4">Uncharacterized protein</fullName>
    </submittedName>
</protein>
<feature type="compositionally biased region" description="Acidic residues" evidence="1">
    <location>
        <begin position="257"/>
        <end position="283"/>
    </location>
</feature>
<feature type="transmembrane region" description="Helical" evidence="2">
    <location>
        <begin position="567"/>
        <end position="585"/>
    </location>
</feature>
<gene>
    <name evidence="4" type="ORF">B0I28_108188</name>
</gene>
<keyword evidence="5" id="KW-1185">Reference proteome</keyword>
<organism evidence="4 5">
    <name type="scientific">Glycomyces artemisiae</name>
    <dbReference type="NCBI Taxonomy" id="1076443"/>
    <lineage>
        <taxon>Bacteria</taxon>
        <taxon>Bacillati</taxon>
        <taxon>Actinomycetota</taxon>
        <taxon>Actinomycetes</taxon>
        <taxon>Glycomycetales</taxon>
        <taxon>Glycomycetaceae</taxon>
        <taxon>Glycomyces</taxon>
    </lineage>
</organism>
<feature type="transmembrane region" description="Helical" evidence="2">
    <location>
        <begin position="701"/>
        <end position="719"/>
    </location>
</feature>
<keyword evidence="2" id="KW-0472">Membrane</keyword>
<dbReference type="AlphaFoldDB" id="A0A2T0UGD1"/>
<feature type="region of interest" description="Disordered" evidence="1">
    <location>
        <begin position="244"/>
        <end position="294"/>
    </location>
</feature>
<evidence type="ECO:0000313" key="5">
    <source>
        <dbReference type="Proteomes" id="UP000238176"/>
    </source>
</evidence>
<dbReference type="EMBL" id="PVTJ01000008">
    <property type="protein sequence ID" value="PRY56877.1"/>
    <property type="molecule type" value="Genomic_DNA"/>
</dbReference>
<keyword evidence="2" id="KW-0812">Transmembrane</keyword>
<feature type="transmembrane region" description="Helical" evidence="2">
    <location>
        <begin position="542"/>
        <end position="560"/>
    </location>
</feature>
<evidence type="ECO:0000313" key="4">
    <source>
        <dbReference type="EMBL" id="PRY56877.1"/>
    </source>
</evidence>
<dbReference type="Proteomes" id="UP000238176">
    <property type="component" value="Unassembled WGS sequence"/>
</dbReference>
<name>A0A2T0UGD1_9ACTN</name>
<feature type="transmembrane region" description="Helical" evidence="2">
    <location>
        <begin position="615"/>
        <end position="636"/>
    </location>
</feature>
<dbReference type="InterPro" id="IPR017850">
    <property type="entry name" value="Alkaline_phosphatase_core_sf"/>
</dbReference>